<name>A0AAJ6BKZ7_9CAUL</name>
<feature type="domain" description="DUF2147" evidence="2">
    <location>
        <begin position="27"/>
        <end position="139"/>
    </location>
</feature>
<evidence type="ECO:0000313" key="4">
    <source>
        <dbReference type="Proteomes" id="UP001213664"/>
    </source>
</evidence>
<organism evidence="3 4">
    <name type="scientific">Candidatus Brevundimonas colombiensis</name>
    <dbReference type="NCBI Taxonomy" id="3121376"/>
    <lineage>
        <taxon>Bacteria</taxon>
        <taxon>Pseudomonadati</taxon>
        <taxon>Pseudomonadota</taxon>
        <taxon>Alphaproteobacteria</taxon>
        <taxon>Caulobacterales</taxon>
        <taxon>Caulobacteraceae</taxon>
        <taxon>Brevundimonas</taxon>
    </lineage>
</organism>
<feature type="signal peptide" evidence="1">
    <location>
        <begin position="1"/>
        <end position="20"/>
    </location>
</feature>
<evidence type="ECO:0000259" key="2">
    <source>
        <dbReference type="Pfam" id="PF09917"/>
    </source>
</evidence>
<dbReference type="InterPro" id="IPR019223">
    <property type="entry name" value="DUF2147"/>
</dbReference>
<dbReference type="Pfam" id="PF09917">
    <property type="entry name" value="DUF2147"/>
    <property type="match status" value="1"/>
</dbReference>
<dbReference type="AlphaFoldDB" id="A0AAJ6BKZ7"/>
<reference evidence="3" key="1">
    <citation type="submission" date="2023-03" db="EMBL/GenBank/DDBJ databases">
        <title>Andean soil-derived lignocellulolytic bacterial consortium as a source of novel taxa and putative plastic-active enzymes.</title>
        <authorList>
            <person name="Diaz-Garcia L."/>
            <person name="Chuvochina M."/>
            <person name="Feuerriegel G."/>
            <person name="Bunk B."/>
            <person name="Sproer C."/>
            <person name="Streit W.R."/>
            <person name="Rodriguez L.M."/>
            <person name="Overmann J."/>
            <person name="Jimenez D.J."/>
        </authorList>
    </citation>
    <scope>NUCLEOTIDE SEQUENCE</scope>
    <source>
        <strain evidence="3">MAG 833</strain>
    </source>
</reference>
<dbReference type="PANTHER" id="PTHR36919:SF2">
    <property type="entry name" value="BLL6627 PROTEIN"/>
    <property type="match status" value="1"/>
</dbReference>
<keyword evidence="1" id="KW-0732">Signal</keyword>
<protein>
    <submittedName>
        <fullName evidence="3">DUF2147 domain-containing protein</fullName>
    </submittedName>
</protein>
<sequence>MSRVAAALIVAGIAAAPASAQDAPLIGRWRTTAQDGVVEIHACGPALCGRIVDAAPLRRNPDQKDVRNRETRLRDRPLRGLRVLDGFTGGPTTWNGGPLYDPDSGQRAPRGTLTLVARDRLSVRGCIAPLLCRTQTWTRAD</sequence>
<dbReference type="EMBL" id="CP119326">
    <property type="protein sequence ID" value="WEK39484.1"/>
    <property type="molecule type" value="Genomic_DNA"/>
</dbReference>
<proteinExistence type="predicted"/>
<dbReference type="Proteomes" id="UP001213664">
    <property type="component" value="Chromosome"/>
</dbReference>
<evidence type="ECO:0000313" key="3">
    <source>
        <dbReference type="EMBL" id="WEK39484.1"/>
    </source>
</evidence>
<gene>
    <name evidence="3" type="ORF">P0Y50_13210</name>
</gene>
<feature type="chain" id="PRO_5042541289" evidence="1">
    <location>
        <begin position="21"/>
        <end position="141"/>
    </location>
</feature>
<dbReference type="Gene3D" id="2.40.128.520">
    <property type="match status" value="1"/>
</dbReference>
<dbReference type="PANTHER" id="PTHR36919">
    <property type="entry name" value="BLR1215 PROTEIN"/>
    <property type="match status" value="1"/>
</dbReference>
<accession>A0AAJ6BKZ7</accession>
<evidence type="ECO:0000256" key="1">
    <source>
        <dbReference type="SAM" id="SignalP"/>
    </source>
</evidence>